<organism evidence="1 2">
    <name type="scientific">Vibrio owensii CAIM 1854 = LMG 25443</name>
    <dbReference type="NCBI Taxonomy" id="1229493"/>
    <lineage>
        <taxon>Bacteria</taxon>
        <taxon>Pseudomonadati</taxon>
        <taxon>Pseudomonadota</taxon>
        <taxon>Gammaproteobacteria</taxon>
        <taxon>Vibrionales</taxon>
        <taxon>Vibrionaceae</taxon>
        <taxon>Vibrio</taxon>
    </lineage>
</organism>
<sequence length="61" mass="7118">MMKQYVEYEQSTNTVTIDGKKRHLASPIFFVVRKDRVGALVLDLLRKEKLIRPTTTEVVVR</sequence>
<dbReference type="AlphaFoldDB" id="A0A0C1Z8X4"/>
<evidence type="ECO:0000313" key="1">
    <source>
        <dbReference type="EMBL" id="KIF53430.1"/>
    </source>
</evidence>
<comment type="caution">
    <text evidence="1">The sequence shown here is derived from an EMBL/GenBank/DDBJ whole genome shotgun (WGS) entry which is preliminary data.</text>
</comment>
<gene>
    <name evidence="1" type="ORF">H735_10995</name>
</gene>
<accession>A0A0C1Z8X4</accession>
<proteinExistence type="predicted"/>
<evidence type="ECO:0000313" key="2">
    <source>
        <dbReference type="Proteomes" id="UP000031586"/>
    </source>
</evidence>
<dbReference type="PATRIC" id="fig|1229493.5.peg.1292"/>
<dbReference type="Proteomes" id="UP000031586">
    <property type="component" value="Unassembled WGS sequence"/>
</dbReference>
<reference evidence="1 2" key="1">
    <citation type="submission" date="2014-07" db="EMBL/GenBank/DDBJ databases">
        <title>Unique and conserved regions in Vibrio harveyi and related species in comparison with the shrimp pathogen Vibrio harveyi CAIM 1792.</title>
        <authorList>
            <person name="Espinoza-Valles I."/>
            <person name="Vora G."/>
            <person name="Leekitcharoenphon P."/>
            <person name="Ussery D."/>
            <person name="Hoj L."/>
            <person name="Gomez-Gil B."/>
        </authorList>
    </citation>
    <scope>NUCLEOTIDE SEQUENCE [LARGE SCALE GENOMIC DNA]</scope>
    <source>
        <strain evidence="2">CAIM 1854 / LMG 25443</strain>
    </source>
</reference>
<protein>
    <submittedName>
        <fullName evidence="1">Uncharacterized protein</fullName>
    </submittedName>
</protein>
<name>A0A0C1Z8X4_9VIBR</name>
<dbReference type="EMBL" id="JPRD01000015">
    <property type="protein sequence ID" value="KIF53430.1"/>
    <property type="molecule type" value="Genomic_DNA"/>
</dbReference>